<evidence type="ECO:0000256" key="3">
    <source>
        <dbReference type="ARBA" id="ARBA00022475"/>
    </source>
</evidence>
<feature type="transmembrane region" description="Helical" evidence="7">
    <location>
        <begin position="289"/>
        <end position="309"/>
    </location>
</feature>
<evidence type="ECO:0000256" key="1">
    <source>
        <dbReference type="ARBA" id="ARBA00004651"/>
    </source>
</evidence>
<feature type="domain" description="ABC transmembrane type-1" evidence="9">
    <location>
        <begin position="90"/>
        <end position="306"/>
    </location>
</feature>
<protein>
    <submittedName>
        <fullName evidence="10">Sugar ABC transporter permease</fullName>
    </submittedName>
</protein>
<dbReference type="EMBL" id="CP063989">
    <property type="protein sequence ID" value="QPL06185.1"/>
    <property type="molecule type" value="Genomic_DNA"/>
</dbReference>
<dbReference type="GO" id="GO:0005886">
    <property type="term" value="C:plasma membrane"/>
    <property type="evidence" value="ECO:0007669"/>
    <property type="project" value="UniProtKB-SubCell"/>
</dbReference>
<reference evidence="10 11" key="1">
    <citation type="submission" date="2020-11" db="EMBL/GenBank/DDBJ databases">
        <title>Actinomyces sp. ZJ750.</title>
        <authorList>
            <person name="Zhou J."/>
        </authorList>
    </citation>
    <scope>NUCLEOTIDE SEQUENCE [LARGE SCALE GENOMIC DNA]</scope>
    <source>
        <strain evidence="10 11">ZJ750</strain>
    </source>
</reference>
<keyword evidence="11" id="KW-1185">Reference proteome</keyword>
<dbReference type="RefSeq" id="WP_188232577.1">
    <property type="nucleotide sequence ID" value="NZ_CP063989.1"/>
</dbReference>
<dbReference type="PANTHER" id="PTHR30193">
    <property type="entry name" value="ABC TRANSPORTER PERMEASE PROTEIN"/>
    <property type="match status" value="1"/>
</dbReference>
<dbReference type="CDD" id="cd06261">
    <property type="entry name" value="TM_PBP2"/>
    <property type="match status" value="1"/>
</dbReference>
<feature type="transmembrane region" description="Helical" evidence="7">
    <location>
        <begin position="29"/>
        <end position="50"/>
    </location>
</feature>
<name>A0A7T0PXU4_9ACTO</name>
<evidence type="ECO:0000313" key="11">
    <source>
        <dbReference type="Proteomes" id="UP000594637"/>
    </source>
</evidence>
<evidence type="ECO:0000256" key="8">
    <source>
        <dbReference type="SAM" id="MobiDB-lite"/>
    </source>
</evidence>
<evidence type="ECO:0000256" key="7">
    <source>
        <dbReference type="RuleBase" id="RU363032"/>
    </source>
</evidence>
<sequence length="317" mass="34178">MAATSITAASAGGGGRAHREGPGRGPSRVGAWPVLFIGPLMLGVAVFYYWPIITNLIVSTQRSNAFGGNPTFVGAENYTDLLTSADLPSAIRNTLIYTVLVLLGIPLSLAIAAMIELPGLRLKGLYRSMYFMPYLAMPMAVAQVWKIVFNGDFGLLNQLLKSFGIDSPPYWLVTPGWALLAVAVFGVWASIGFNVIILSSGLKAIPRELYEAASIDGASGWRQFLSITVPLLSPQIFFLTIMTTIGGFQLFDALYAMIGRGNPAEPHTRSLVALFYRQAFQNSAQGQGAAVAVVILLFVAVVTLVQFVGQKKWVHYV</sequence>
<dbReference type="Gene3D" id="1.10.3720.10">
    <property type="entry name" value="MetI-like"/>
    <property type="match status" value="1"/>
</dbReference>
<comment type="subcellular location">
    <subcellularLocation>
        <location evidence="1 7">Cell membrane</location>
        <topology evidence="1 7">Multi-pass membrane protein</topology>
    </subcellularLocation>
</comment>
<dbReference type="PROSITE" id="PS50928">
    <property type="entry name" value="ABC_TM1"/>
    <property type="match status" value="1"/>
</dbReference>
<dbReference type="InterPro" id="IPR035906">
    <property type="entry name" value="MetI-like_sf"/>
</dbReference>
<feature type="transmembrane region" description="Helical" evidence="7">
    <location>
        <begin position="129"/>
        <end position="149"/>
    </location>
</feature>
<gene>
    <name evidence="10" type="ORF">ID810_04525</name>
</gene>
<accession>A0A7T0PXU4</accession>
<evidence type="ECO:0000256" key="5">
    <source>
        <dbReference type="ARBA" id="ARBA00022989"/>
    </source>
</evidence>
<comment type="similarity">
    <text evidence="7">Belongs to the binding-protein-dependent transport system permease family.</text>
</comment>
<proteinExistence type="inferred from homology"/>
<dbReference type="KEGG" id="arep:ID810_04525"/>
<evidence type="ECO:0000259" key="9">
    <source>
        <dbReference type="PROSITE" id="PS50928"/>
    </source>
</evidence>
<dbReference type="InterPro" id="IPR051393">
    <property type="entry name" value="ABC_transporter_permease"/>
</dbReference>
<dbReference type="PANTHER" id="PTHR30193:SF37">
    <property type="entry name" value="INNER MEMBRANE ABC TRANSPORTER PERMEASE PROTEIN YCJO"/>
    <property type="match status" value="1"/>
</dbReference>
<keyword evidence="5 7" id="KW-1133">Transmembrane helix</keyword>
<dbReference type="GO" id="GO:0055085">
    <property type="term" value="P:transmembrane transport"/>
    <property type="evidence" value="ECO:0007669"/>
    <property type="project" value="InterPro"/>
</dbReference>
<dbReference type="SUPFAM" id="SSF161098">
    <property type="entry name" value="MetI-like"/>
    <property type="match status" value="1"/>
</dbReference>
<evidence type="ECO:0000256" key="2">
    <source>
        <dbReference type="ARBA" id="ARBA00022448"/>
    </source>
</evidence>
<organism evidence="10 11">
    <name type="scientific">Actinomyces respiraculi</name>
    <dbReference type="NCBI Taxonomy" id="2744574"/>
    <lineage>
        <taxon>Bacteria</taxon>
        <taxon>Bacillati</taxon>
        <taxon>Actinomycetota</taxon>
        <taxon>Actinomycetes</taxon>
        <taxon>Actinomycetales</taxon>
        <taxon>Actinomycetaceae</taxon>
        <taxon>Actinomyces</taxon>
    </lineage>
</organism>
<feature type="transmembrane region" description="Helical" evidence="7">
    <location>
        <begin position="169"/>
        <end position="197"/>
    </location>
</feature>
<evidence type="ECO:0000256" key="4">
    <source>
        <dbReference type="ARBA" id="ARBA00022692"/>
    </source>
</evidence>
<dbReference type="Proteomes" id="UP000594637">
    <property type="component" value="Chromosome"/>
</dbReference>
<keyword evidence="2 7" id="KW-0813">Transport</keyword>
<keyword evidence="6 7" id="KW-0472">Membrane</keyword>
<feature type="compositionally biased region" description="Low complexity" evidence="8">
    <location>
        <begin position="1"/>
        <end position="10"/>
    </location>
</feature>
<keyword evidence="4 7" id="KW-0812">Transmembrane</keyword>
<feature type="region of interest" description="Disordered" evidence="8">
    <location>
        <begin position="1"/>
        <end position="26"/>
    </location>
</feature>
<evidence type="ECO:0000256" key="6">
    <source>
        <dbReference type="ARBA" id="ARBA00023136"/>
    </source>
</evidence>
<dbReference type="Pfam" id="PF00528">
    <property type="entry name" value="BPD_transp_1"/>
    <property type="match status" value="1"/>
</dbReference>
<evidence type="ECO:0000313" key="10">
    <source>
        <dbReference type="EMBL" id="QPL06185.1"/>
    </source>
</evidence>
<feature type="transmembrane region" description="Helical" evidence="7">
    <location>
        <begin position="236"/>
        <end position="258"/>
    </location>
</feature>
<dbReference type="InterPro" id="IPR000515">
    <property type="entry name" value="MetI-like"/>
</dbReference>
<feature type="transmembrane region" description="Helical" evidence="7">
    <location>
        <begin position="95"/>
        <end position="117"/>
    </location>
</feature>
<keyword evidence="3" id="KW-1003">Cell membrane</keyword>
<dbReference type="AlphaFoldDB" id="A0A7T0PXU4"/>